<sequence>MINKLISCLLKTKYFSLCSLICNVMVGSDFENFSCSLSCVLNKLITGAPSYFLKCSVFSRVQYFSAQSCTNGAHFKMS</sequence>
<name>A0A0E9WJI4_ANGAN</name>
<reference evidence="1" key="2">
    <citation type="journal article" date="2015" name="Fish Shellfish Immunol.">
        <title>Early steps in the European eel (Anguilla anguilla)-Vibrio vulnificus interaction in the gills: Role of the RtxA13 toxin.</title>
        <authorList>
            <person name="Callol A."/>
            <person name="Pajuelo D."/>
            <person name="Ebbesson L."/>
            <person name="Teles M."/>
            <person name="MacKenzie S."/>
            <person name="Amaro C."/>
        </authorList>
    </citation>
    <scope>NUCLEOTIDE SEQUENCE</scope>
</reference>
<proteinExistence type="predicted"/>
<accession>A0A0E9WJI4</accession>
<dbReference type="EMBL" id="GBXM01018924">
    <property type="protein sequence ID" value="JAH89653.1"/>
    <property type="molecule type" value="Transcribed_RNA"/>
</dbReference>
<reference evidence="1" key="1">
    <citation type="submission" date="2014-11" db="EMBL/GenBank/DDBJ databases">
        <authorList>
            <person name="Amaro Gonzalez C."/>
        </authorList>
    </citation>
    <scope>NUCLEOTIDE SEQUENCE</scope>
</reference>
<protein>
    <submittedName>
        <fullName evidence="1">Uncharacterized protein</fullName>
    </submittedName>
</protein>
<dbReference type="AlphaFoldDB" id="A0A0E9WJI4"/>
<evidence type="ECO:0000313" key="1">
    <source>
        <dbReference type="EMBL" id="JAH89653.1"/>
    </source>
</evidence>
<organism evidence="1">
    <name type="scientific">Anguilla anguilla</name>
    <name type="common">European freshwater eel</name>
    <name type="synonym">Muraena anguilla</name>
    <dbReference type="NCBI Taxonomy" id="7936"/>
    <lineage>
        <taxon>Eukaryota</taxon>
        <taxon>Metazoa</taxon>
        <taxon>Chordata</taxon>
        <taxon>Craniata</taxon>
        <taxon>Vertebrata</taxon>
        <taxon>Euteleostomi</taxon>
        <taxon>Actinopterygii</taxon>
        <taxon>Neopterygii</taxon>
        <taxon>Teleostei</taxon>
        <taxon>Anguilliformes</taxon>
        <taxon>Anguillidae</taxon>
        <taxon>Anguilla</taxon>
    </lineage>
</organism>